<comment type="similarity">
    <text evidence="1">Belongs to the YciI family.</text>
</comment>
<evidence type="ECO:0000256" key="1">
    <source>
        <dbReference type="ARBA" id="ARBA00007689"/>
    </source>
</evidence>
<reference evidence="3 4" key="1">
    <citation type="submission" date="2020-07" db="EMBL/GenBank/DDBJ databases">
        <title>Sequencing the genomes of 1000 actinobacteria strains.</title>
        <authorList>
            <person name="Klenk H.-P."/>
        </authorList>
    </citation>
    <scope>NUCLEOTIDE SEQUENCE [LARGE SCALE GENOMIC DNA]</scope>
    <source>
        <strain evidence="3 4">DSM 104001</strain>
    </source>
</reference>
<evidence type="ECO:0000259" key="2">
    <source>
        <dbReference type="Pfam" id="PF03795"/>
    </source>
</evidence>
<dbReference type="Pfam" id="PF03795">
    <property type="entry name" value="YCII"/>
    <property type="match status" value="1"/>
</dbReference>
<dbReference type="PANTHER" id="PTHR35174:SF4">
    <property type="entry name" value="BLL7163 PROTEIN"/>
    <property type="match status" value="1"/>
</dbReference>
<accession>A0A853CBQ8</accession>
<evidence type="ECO:0000313" key="4">
    <source>
        <dbReference type="Proteomes" id="UP000541969"/>
    </source>
</evidence>
<proteinExistence type="inferred from homology"/>
<evidence type="ECO:0000313" key="3">
    <source>
        <dbReference type="EMBL" id="NYJ03818.1"/>
    </source>
</evidence>
<dbReference type="InterPro" id="IPR011008">
    <property type="entry name" value="Dimeric_a/b-barrel"/>
</dbReference>
<organism evidence="3 4">
    <name type="scientific">Petropleomorpha daqingensis</name>
    <dbReference type="NCBI Taxonomy" id="2026353"/>
    <lineage>
        <taxon>Bacteria</taxon>
        <taxon>Bacillati</taxon>
        <taxon>Actinomycetota</taxon>
        <taxon>Actinomycetes</taxon>
        <taxon>Geodermatophilales</taxon>
        <taxon>Geodermatophilaceae</taxon>
        <taxon>Petropleomorpha</taxon>
    </lineage>
</organism>
<dbReference type="EMBL" id="JACBZT010000001">
    <property type="protein sequence ID" value="NYJ03818.1"/>
    <property type="molecule type" value="Genomic_DNA"/>
</dbReference>
<dbReference type="SUPFAM" id="SSF54909">
    <property type="entry name" value="Dimeric alpha+beta barrel"/>
    <property type="match status" value="1"/>
</dbReference>
<dbReference type="InterPro" id="IPR005545">
    <property type="entry name" value="YCII"/>
</dbReference>
<sequence>MRYMVIVKATEDTENGVLPTQEEFAEMGAYNEELVKAGVLLAGEGLTPSSKGARVRFGNDGRTTVLDGPFAETKELVAGFWILQVSSREEVLEWVKKAPFRDAEVEVRKVAEAEDLGEAYTAELQEKEAQLRAQSAAQHA</sequence>
<dbReference type="Gene3D" id="3.30.70.1060">
    <property type="entry name" value="Dimeric alpha+beta barrel"/>
    <property type="match status" value="1"/>
</dbReference>
<protein>
    <recommendedName>
        <fullName evidence="2">YCII-related domain-containing protein</fullName>
    </recommendedName>
</protein>
<name>A0A853CBQ8_9ACTN</name>
<dbReference type="RefSeq" id="WP_179714610.1">
    <property type="nucleotide sequence ID" value="NZ_JACBZT010000001.1"/>
</dbReference>
<dbReference type="Proteomes" id="UP000541969">
    <property type="component" value="Unassembled WGS sequence"/>
</dbReference>
<comment type="caution">
    <text evidence="3">The sequence shown here is derived from an EMBL/GenBank/DDBJ whole genome shotgun (WGS) entry which is preliminary data.</text>
</comment>
<keyword evidence="4" id="KW-1185">Reference proteome</keyword>
<dbReference type="PANTHER" id="PTHR35174">
    <property type="entry name" value="BLL7171 PROTEIN-RELATED"/>
    <property type="match status" value="1"/>
</dbReference>
<dbReference type="AlphaFoldDB" id="A0A853CBQ8"/>
<feature type="domain" description="YCII-related" evidence="2">
    <location>
        <begin position="1"/>
        <end position="112"/>
    </location>
</feature>
<gene>
    <name evidence="3" type="ORF">GGQ55_000096</name>
</gene>